<feature type="transmembrane region" description="Helical" evidence="7">
    <location>
        <begin position="12"/>
        <end position="33"/>
    </location>
</feature>
<sequence>MKASRSLAIKNNINAWLFLVPAVFVFALFNYYLMAQGFFVSFFKFSIINPPGEFVGLKNYIRLFSDSQLLTAFKNTLEFVFISFLFGFWGPIALAILINEVRHFKTFFRSAYFIPAIAPGIAFLVLWKYIWQPDYGLANYLISLVGLPQQLWLNDAVLVKWVMMFPGLIIVGGFNFLIYLAAVQSISSELYEAAAMDGAGIWSKLRHILLPGIGPIVRIMVVMQFIGVMQIFDQPFVMTGGGPAGASETVIMYAFNTAYTGNDFGYAMAILVVVFILLMVLSYLQLRIQRED</sequence>
<dbReference type="PROSITE" id="PS50928">
    <property type="entry name" value="ABC_TM1"/>
    <property type="match status" value="1"/>
</dbReference>
<dbReference type="PANTHER" id="PTHR30193">
    <property type="entry name" value="ABC TRANSPORTER PERMEASE PROTEIN"/>
    <property type="match status" value="1"/>
</dbReference>
<feature type="transmembrane region" description="Helical" evidence="7">
    <location>
        <begin position="264"/>
        <end position="284"/>
    </location>
</feature>
<dbReference type="Proteomes" id="UP000250369">
    <property type="component" value="Unassembled WGS sequence"/>
</dbReference>
<evidence type="ECO:0000256" key="3">
    <source>
        <dbReference type="ARBA" id="ARBA00022475"/>
    </source>
</evidence>
<keyword evidence="5 7" id="KW-1133">Transmembrane helix</keyword>
<feature type="transmembrane region" description="Helical" evidence="7">
    <location>
        <begin position="79"/>
        <end position="98"/>
    </location>
</feature>
<evidence type="ECO:0000256" key="6">
    <source>
        <dbReference type="ARBA" id="ARBA00023136"/>
    </source>
</evidence>
<keyword evidence="10" id="KW-1185">Reference proteome</keyword>
<keyword evidence="4 7" id="KW-0812">Transmembrane</keyword>
<feature type="transmembrane region" description="Helical" evidence="7">
    <location>
        <begin position="110"/>
        <end position="130"/>
    </location>
</feature>
<evidence type="ECO:0000256" key="2">
    <source>
        <dbReference type="ARBA" id="ARBA00022448"/>
    </source>
</evidence>
<evidence type="ECO:0000256" key="5">
    <source>
        <dbReference type="ARBA" id="ARBA00022989"/>
    </source>
</evidence>
<feature type="transmembrane region" description="Helical" evidence="7">
    <location>
        <begin position="161"/>
        <end position="182"/>
    </location>
</feature>
<keyword evidence="6 7" id="KW-0472">Membrane</keyword>
<dbReference type="CDD" id="cd06261">
    <property type="entry name" value="TM_PBP2"/>
    <property type="match status" value="1"/>
</dbReference>
<evidence type="ECO:0000256" key="1">
    <source>
        <dbReference type="ARBA" id="ARBA00004651"/>
    </source>
</evidence>
<keyword evidence="2" id="KW-0813">Transport</keyword>
<evidence type="ECO:0000313" key="10">
    <source>
        <dbReference type="Proteomes" id="UP000250369"/>
    </source>
</evidence>
<dbReference type="EMBL" id="QMFB01000002">
    <property type="protein sequence ID" value="RAV22488.1"/>
    <property type="molecule type" value="Genomic_DNA"/>
</dbReference>
<feature type="transmembrane region" description="Helical" evidence="7">
    <location>
        <begin position="208"/>
        <end position="232"/>
    </location>
</feature>
<dbReference type="Gene3D" id="1.10.3720.10">
    <property type="entry name" value="MetI-like"/>
    <property type="match status" value="1"/>
</dbReference>
<comment type="caution">
    <text evidence="9">The sequence shown here is derived from an EMBL/GenBank/DDBJ whole genome shotgun (WGS) entry which is preliminary data.</text>
</comment>
<dbReference type="OrthoDB" id="2550282at2"/>
<dbReference type="InterPro" id="IPR035906">
    <property type="entry name" value="MetI-like_sf"/>
</dbReference>
<evidence type="ECO:0000256" key="4">
    <source>
        <dbReference type="ARBA" id="ARBA00022692"/>
    </source>
</evidence>
<evidence type="ECO:0000256" key="7">
    <source>
        <dbReference type="SAM" id="Phobius"/>
    </source>
</evidence>
<dbReference type="RefSeq" id="WP_113029894.1">
    <property type="nucleotide sequence ID" value="NZ_QMFB01000002.1"/>
</dbReference>
<evidence type="ECO:0000259" key="8">
    <source>
        <dbReference type="PROSITE" id="PS50928"/>
    </source>
</evidence>
<dbReference type="GO" id="GO:0055085">
    <property type="term" value="P:transmembrane transport"/>
    <property type="evidence" value="ECO:0007669"/>
    <property type="project" value="InterPro"/>
</dbReference>
<dbReference type="InterPro" id="IPR000515">
    <property type="entry name" value="MetI-like"/>
</dbReference>
<dbReference type="GO" id="GO:0005886">
    <property type="term" value="C:plasma membrane"/>
    <property type="evidence" value="ECO:0007669"/>
    <property type="project" value="UniProtKB-SubCell"/>
</dbReference>
<dbReference type="PANTHER" id="PTHR30193:SF37">
    <property type="entry name" value="INNER MEMBRANE ABC TRANSPORTER PERMEASE PROTEIN YCJO"/>
    <property type="match status" value="1"/>
</dbReference>
<reference evidence="9 10" key="1">
    <citation type="journal article" date="2009" name="Int. J. Syst. Evol. Microbiol.">
        <title>Paenibacillus contaminans sp. nov., isolated from a contaminated laboratory plate.</title>
        <authorList>
            <person name="Chou J.H."/>
            <person name="Lee J.H."/>
            <person name="Lin M.C."/>
            <person name="Chang P.S."/>
            <person name="Arun A.B."/>
            <person name="Young C.C."/>
            <person name="Chen W.M."/>
        </authorList>
    </citation>
    <scope>NUCLEOTIDE SEQUENCE [LARGE SCALE GENOMIC DNA]</scope>
    <source>
        <strain evidence="9 10">CKOBP-6</strain>
    </source>
</reference>
<dbReference type="SUPFAM" id="SSF161098">
    <property type="entry name" value="MetI-like"/>
    <property type="match status" value="1"/>
</dbReference>
<dbReference type="AlphaFoldDB" id="A0A329MT65"/>
<accession>A0A329MT65</accession>
<evidence type="ECO:0000313" key="9">
    <source>
        <dbReference type="EMBL" id="RAV22488.1"/>
    </source>
</evidence>
<name>A0A329MT65_9BACL</name>
<keyword evidence="3" id="KW-1003">Cell membrane</keyword>
<protein>
    <submittedName>
        <fullName evidence="9">Sugar ABC transporter permease</fullName>
    </submittedName>
</protein>
<comment type="subcellular location">
    <subcellularLocation>
        <location evidence="1">Cell membrane</location>
        <topology evidence="1">Multi-pass membrane protein</topology>
    </subcellularLocation>
</comment>
<dbReference type="InterPro" id="IPR051393">
    <property type="entry name" value="ABC_transporter_permease"/>
</dbReference>
<gene>
    <name evidence="9" type="ORF">DQG23_06000</name>
</gene>
<organism evidence="9 10">
    <name type="scientific">Paenibacillus contaminans</name>
    <dbReference type="NCBI Taxonomy" id="450362"/>
    <lineage>
        <taxon>Bacteria</taxon>
        <taxon>Bacillati</taxon>
        <taxon>Bacillota</taxon>
        <taxon>Bacilli</taxon>
        <taxon>Bacillales</taxon>
        <taxon>Paenibacillaceae</taxon>
        <taxon>Paenibacillus</taxon>
    </lineage>
</organism>
<feature type="domain" description="ABC transmembrane type-1" evidence="8">
    <location>
        <begin position="73"/>
        <end position="285"/>
    </location>
</feature>
<proteinExistence type="predicted"/>